<protein>
    <submittedName>
        <fullName evidence="1">CDP-alcohol phosphatidyltransferase</fullName>
    </submittedName>
</protein>
<dbReference type="Proteomes" id="UP000050384">
    <property type="component" value="Unassembled WGS sequence"/>
</dbReference>
<gene>
    <name evidence="1" type="ORF">ALO94_200591</name>
</gene>
<reference evidence="1 2" key="1">
    <citation type="submission" date="2015-09" db="EMBL/GenBank/DDBJ databases">
        <title>Genome announcement of multiple Pseudomonas syringae strains.</title>
        <authorList>
            <person name="Thakur S."/>
            <person name="Wang P.W."/>
            <person name="Gong Y."/>
            <person name="Weir B.S."/>
            <person name="Guttman D.S."/>
        </authorList>
    </citation>
    <scope>NUCLEOTIDE SEQUENCE [LARGE SCALE GENOMIC DNA]</scope>
    <source>
        <strain evidence="1 2">ICMP16929</strain>
    </source>
</reference>
<dbReference type="AlphaFoldDB" id="A0A0Q0BPY2"/>
<dbReference type="GO" id="GO:0016740">
    <property type="term" value="F:transferase activity"/>
    <property type="evidence" value="ECO:0007669"/>
    <property type="project" value="UniProtKB-KW"/>
</dbReference>
<keyword evidence="1" id="KW-0808">Transferase</keyword>
<proteinExistence type="predicted"/>
<dbReference type="EMBL" id="LJRI01000562">
    <property type="protein sequence ID" value="KPY96959.1"/>
    <property type="molecule type" value="Genomic_DNA"/>
</dbReference>
<accession>A0A0Q0BPY2</accession>
<dbReference type="RefSeq" id="WP_057426911.1">
    <property type="nucleotide sequence ID" value="NZ_LJRI01000562.1"/>
</dbReference>
<sequence>MADYGFSALNDGSSVIVSNKYKVMVFSERGQFSITSRYSDREGAGTVVFIRPIRTQEPPQVFVRHISGSHASLGVYTTMSGGPGNWTGFLITSAVRSGNILQNYSMEYVSCKFADQPSTEIYGINIKDENRQIAFSSADRIVRYSKFAKNWTVLKGSIVDIYSSNLAIDADDFVCVSSMDRGVMWFADGAQFSGVTLLENSLPVLKINAQIASGGFWYYQGINETCFGIPVCKFPSARYYN</sequence>
<evidence type="ECO:0000313" key="1">
    <source>
        <dbReference type="EMBL" id="KPY96959.1"/>
    </source>
</evidence>
<dbReference type="PATRIC" id="fig|264459.3.peg.2984"/>
<name>A0A0Q0BPY2_PSESX</name>
<evidence type="ECO:0000313" key="2">
    <source>
        <dbReference type="Proteomes" id="UP000050384"/>
    </source>
</evidence>
<comment type="caution">
    <text evidence="1">The sequence shown here is derived from an EMBL/GenBank/DDBJ whole genome shotgun (WGS) entry which is preliminary data.</text>
</comment>
<organism evidence="1 2">
    <name type="scientific">Pseudomonas syringae pv. spinaceae</name>
    <dbReference type="NCBI Taxonomy" id="264459"/>
    <lineage>
        <taxon>Bacteria</taxon>
        <taxon>Pseudomonadati</taxon>
        <taxon>Pseudomonadota</taxon>
        <taxon>Gammaproteobacteria</taxon>
        <taxon>Pseudomonadales</taxon>
        <taxon>Pseudomonadaceae</taxon>
        <taxon>Pseudomonas</taxon>
        <taxon>Pseudomonas syringae</taxon>
    </lineage>
</organism>